<organism evidence="1 2">
    <name type="scientific">Rhizopus oryzae</name>
    <name type="common">Mucormycosis agent</name>
    <name type="synonym">Rhizopus arrhizus var. delemar</name>
    <dbReference type="NCBI Taxonomy" id="64495"/>
    <lineage>
        <taxon>Eukaryota</taxon>
        <taxon>Fungi</taxon>
        <taxon>Fungi incertae sedis</taxon>
        <taxon>Mucoromycota</taxon>
        <taxon>Mucoromycotina</taxon>
        <taxon>Mucoromycetes</taxon>
        <taxon>Mucorales</taxon>
        <taxon>Mucorineae</taxon>
        <taxon>Rhizopodaceae</taxon>
        <taxon>Rhizopus</taxon>
    </lineage>
</organism>
<accession>A0A9P7BYB6</accession>
<gene>
    <name evidence="1" type="ORF">G6F51_014680</name>
</gene>
<reference evidence="1" key="1">
    <citation type="journal article" date="2020" name="Microb. Genom.">
        <title>Genetic diversity of clinical and environmental Mucorales isolates obtained from an investigation of mucormycosis cases among solid organ transplant recipients.</title>
        <authorList>
            <person name="Nguyen M.H."/>
            <person name="Kaul D."/>
            <person name="Muto C."/>
            <person name="Cheng S.J."/>
            <person name="Richter R.A."/>
            <person name="Bruno V.M."/>
            <person name="Liu G."/>
            <person name="Beyhan S."/>
            <person name="Sundermann A.J."/>
            <person name="Mounaud S."/>
            <person name="Pasculle A.W."/>
            <person name="Nierman W.C."/>
            <person name="Driscoll E."/>
            <person name="Cumbie R."/>
            <person name="Clancy C.J."/>
            <person name="Dupont C.L."/>
        </authorList>
    </citation>
    <scope>NUCLEOTIDE SEQUENCE</scope>
    <source>
        <strain evidence="1">GL16</strain>
    </source>
</reference>
<proteinExistence type="predicted"/>
<dbReference type="Proteomes" id="UP000717996">
    <property type="component" value="Unassembled WGS sequence"/>
</dbReference>
<dbReference type="EMBL" id="JAANIT010014264">
    <property type="protein sequence ID" value="KAG1521440.1"/>
    <property type="molecule type" value="Genomic_DNA"/>
</dbReference>
<dbReference type="AlphaFoldDB" id="A0A9P7BYB6"/>
<comment type="caution">
    <text evidence="1">The sequence shown here is derived from an EMBL/GenBank/DDBJ whole genome shotgun (WGS) entry which is preliminary data.</text>
</comment>
<protein>
    <submittedName>
        <fullName evidence="1">Uncharacterized protein</fullName>
    </submittedName>
</protein>
<name>A0A9P7BYB6_RHIOR</name>
<evidence type="ECO:0000313" key="2">
    <source>
        <dbReference type="Proteomes" id="UP000717996"/>
    </source>
</evidence>
<sequence>MRTHGSLRVGSALAATSNELIAASAPPAVTCASALLSGVSNGTTSAFFGADAQAARPENIISANIGR</sequence>
<evidence type="ECO:0000313" key="1">
    <source>
        <dbReference type="EMBL" id="KAG1521440.1"/>
    </source>
</evidence>